<dbReference type="HOGENOM" id="CLU_115310_0_0_4"/>
<dbReference type="InterPro" id="IPR014191">
    <property type="entry name" value="Anaer_RNR_activator"/>
</dbReference>
<keyword evidence="3" id="KW-0479">Metal-binding</keyword>
<dbReference type="InterPro" id="IPR013785">
    <property type="entry name" value="Aldolase_TIM"/>
</dbReference>
<dbReference type="Proteomes" id="UP000004088">
    <property type="component" value="Unassembled WGS sequence"/>
</dbReference>
<sequence>MHKTQFVQPFGGGVAPDAPLLFVSEQITFQEVPDEIALSFLIAGCPLMCKGCHSADSWSETARQPHKTELTAEYLQQQIDKYRNMVSCVLFLGGEWHIRSLLQHLALAKQNGLKTCLYTGLDLCEIDTLAYRNELLPLLDYLKTGRWQADLGGLGSATTNQKWWRIQNGQAEEVPWKHGL</sequence>
<keyword evidence="2" id="KW-0949">S-adenosyl-L-methionine</keyword>
<organism evidence="6 7">
    <name type="scientific">Kingella denitrificans ATCC 33394</name>
    <dbReference type="NCBI Taxonomy" id="888741"/>
    <lineage>
        <taxon>Bacteria</taxon>
        <taxon>Pseudomonadati</taxon>
        <taxon>Pseudomonadota</taxon>
        <taxon>Betaproteobacteria</taxon>
        <taxon>Neisseriales</taxon>
        <taxon>Neisseriaceae</taxon>
        <taxon>Kingella</taxon>
    </lineage>
</organism>
<dbReference type="InterPro" id="IPR058240">
    <property type="entry name" value="rSAM_sf"/>
</dbReference>
<dbReference type="SUPFAM" id="SSF102114">
    <property type="entry name" value="Radical SAM enzymes"/>
    <property type="match status" value="1"/>
</dbReference>
<evidence type="ECO:0000256" key="5">
    <source>
        <dbReference type="ARBA" id="ARBA00023014"/>
    </source>
</evidence>
<dbReference type="RefSeq" id="WP_003782435.1">
    <property type="nucleotide sequence ID" value="NZ_GL870929.1"/>
</dbReference>
<dbReference type="InterPro" id="IPR007197">
    <property type="entry name" value="rSAM"/>
</dbReference>
<dbReference type="STRING" id="888741.HMPREF9098_1031"/>
<keyword evidence="7" id="KW-1185">Reference proteome</keyword>
<keyword evidence="4" id="KW-0408">Iron</keyword>
<dbReference type="Gene3D" id="3.20.20.70">
    <property type="entry name" value="Aldolase class I"/>
    <property type="match status" value="1"/>
</dbReference>
<dbReference type="Pfam" id="PF13353">
    <property type="entry name" value="Fer4_12"/>
    <property type="match status" value="1"/>
</dbReference>
<evidence type="ECO:0000256" key="3">
    <source>
        <dbReference type="ARBA" id="ARBA00022723"/>
    </source>
</evidence>
<reference evidence="6 7" key="1">
    <citation type="submission" date="2011-01" db="EMBL/GenBank/DDBJ databases">
        <authorList>
            <person name="Muzny D."/>
            <person name="Qin X."/>
            <person name="Deng J."/>
            <person name="Jiang H."/>
            <person name="Liu Y."/>
            <person name="Qu J."/>
            <person name="Song X.-Z."/>
            <person name="Zhang L."/>
            <person name="Thornton R."/>
            <person name="Coyle M."/>
            <person name="Francisco L."/>
            <person name="Jackson L."/>
            <person name="Javaid M."/>
            <person name="Korchina V."/>
            <person name="Kovar C."/>
            <person name="Mata R."/>
            <person name="Mathew T."/>
            <person name="Ngo R."/>
            <person name="Nguyen L."/>
            <person name="Nguyen N."/>
            <person name="Okwuonu G."/>
            <person name="Ongeri F."/>
            <person name="Pham C."/>
            <person name="Simmons D."/>
            <person name="Wilczek-Boney K."/>
            <person name="Hale W."/>
            <person name="Jakkamsetti A."/>
            <person name="Pham P."/>
            <person name="Ruth R."/>
            <person name="San Lucas F."/>
            <person name="Warren J."/>
            <person name="Zhang J."/>
            <person name="Zhao Z."/>
            <person name="Zhou C."/>
            <person name="Zhu D."/>
            <person name="Lee S."/>
            <person name="Bess C."/>
            <person name="Blankenburg K."/>
            <person name="Forbes L."/>
            <person name="Fu Q."/>
            <person name="Gubbala S."/>
            <person name="Hirani K."/>
            <person name="Jayaseelan J.C."/>
            <person name="Lara F."/>
            <person name="Munidasa M."/>
            <person name="Palculict T."/>
            <person name="Patil S."/>
            <person name="Pu L.-L."/>
            <person name="Saada N."/>
            <person name="Tang L."/>
            <person name="Weissenberger G."/>
            <person name="Zhu Y."/>
            <person name="Hemphill L."/>
            <person name="Shang Y."/>
            <person name="Youmans B."/>
            <person name="Ayvaz T."/>
            <person name="Ross M."/>
            <person name="Santibanez J."/>
            <person name="Aqrawi P."/>
            <person name="Gross S."/>
            <person name="Joshi V."/>
            <person name="Fowler G."/>
            <person name="Nazareth L."/>
            <person name="Reid J."/>
            <person name="Worley K."/>
            <person name="Petrosino J."/>
            <person name="Highlander S."/>
            <person name="Gibbs R."/>
        </authorList>
    </citation>
    <scope>NUCLEOTIDE SEQUENCE [LARGE SCALE GENOMIC DNA]</scope>
    <source>
        <strain evidence="6 7">ATCC 33394</strain>
    </source>
</reference>
<keyword evidence="5" id="KW-0411">Iron-sulfur</keyword>
<dbReference type="GO" id="GO:0051536">
    <property type="term" value="F:iron-sulfur cluster binding"/>
    <property type="evidence" value="ECO:0007669"/>
    <property type="project" value="UniProtKB-KW"/>
</dbReference>
<proteinExistence type="predicted"/>
<evidence type="ECO:0000256" key="1">
    <source>
        <dbReference type="ARBA" id="ARBA00001966"/>
    </source>
</evidence>
<gene>
    <name evidence="6" type="primary">nrdG</name>
    <name evidence="6" type="ORF">HMPREF9098_1031</name>
</gene>
<evidence type="ECO:0000256" key="2">
    <source>
        <dbReference type="ARBA" id="ARBA00022691"/>
    </source>
</evidence>
<dbReference type="EMBL" id="AEWV01000015">
    <property type="protein sequence ID" value="EGC17705.1"/>
    <property type="molecule type" value="Genomic_DNA"/>
</dbReference>
<dbReference type="AlphaFoldDB" id="F0EYU7"/>
<name>F0EYU7_9NEIS</name>
<evidence type="ECO:0000313" key="7">
    <source>
        <dbReference type="Proteomes" id="UP000004088"/>
    </source>
</evidence>
<dbReference type="EC" id="1.97.1.4" evidence="6"/>
<comment type="caution">
    <text evidence="6">The sequence shown here is derived from an EMBL/GenBank/DDBJ whole genome shotgun (WGS) entry which is preliminary data.</text>
</comment>
<dbReference type="GO" id="GO:0046872">
    <property type="term" value="F:metal ion binding"/>
    <property type="evidence" value="ECO:0007669"/>
    <property type="project" value="UniProtKB-KW"/>
</dbReference>
<evidence type="ECO:0000313" key="6">
    <source>
        <dbReference type="EMBL" id="EGC17705.1"/>
    </source>
</evidence>
<dbReference type="NCBIfam" id="TIGR02826">
    <property type="entry name" value="RNR_activ_nrdG3"/>
    <property type="match status" value="1"/>
</dbReference>
<comment type="cofactor">
    <cofactor evidence="1">
        <name>[4Fe-4S] cluster</name>
        <dbReference type="ChEBI" id="CHEBI:49883"/>
    </cofactor>
</comment>
<dbReference type="SFLD" id="SFLDS00029">
    <property type="entry name" value="Radical_SAM"/>
    <property type="match status" value="1"/>
</dbReference>
<accession>F0EYU7</accession>
<dbReference type="GO" id="GO:0043365">
    <property type="term" value="F:[formate-C-acetyltransferase]-activating enzyme activity"/>
    <property type="evidence" value="ECO:0007669"/>
    <property type="project" value="UniProtKB-EC"/>
</dbReference>
<evidence type="ECO:0000256" key="4">
    <source>
        <dbReference type="ARBA" id="ARBA00023004"/>
    </source>
</evidence>
<protein>
    <submittedName>
        <fullName evidence="6">Anaerobic ribonucleoside-triphosphate reductase activating protein</fullName>
        <ecNumber evidence="6">1.97.1.4</ecNumber>
    </submittedName>
</protein>
<keyword evidence="6" id="KW-0560">Oxidoreductase</keyword>